<sequence>MHSTERALALVERELHVRLPRPLFAPGGHGPYDATVDPEALLDPRAAVVRGGEMLPDALPLAGDAAGNWLLLRFGPGGAVTEAVEWRTDGGWHPTELVPGFPSDAARLRARCAAALANGLQALAQAGEASLAQDLGVSRETFSDWLLDGRLVPDALRTPLRRLTGSTDAALFDQDWEGAAAAALRVRDARPELAWPGAVIGWFEEGRGASAAAAAGYAAALRAFSGTLDVAERFGRPGERTARVLAAAYERCGGDRAPDDGSLRAALAGARAVRVFHLAESDRLRGAGRHREAYAEALQAGWHRHVAIDMDDVLGRLGDAAEAAGAAAHAALARLHLRTWATTR</sequence>
<accession>A0ABN6MNY4</accession>
<dbReference type="EMBL" id="AP025591">
    <property type="protein sequence ID" value="BDG02675.1"/>
    <property type="molecule type" value="Genomic_DNA"/>
</dbReference>
<protein>
    <recommendedName>
        <fullName evidence="3">HTH cro/C1-type domain-containing protein</fullName>
    </recommendedName>
</protein>
<proteinExistence type="predicted"/>
<evidence type="ECO:0000313" key="1">
    <source>
        <dbReference type="EMBL" id="BDG02675.1"/>
    </source>
</evidence>
<dbReference type="RefSeq" id="WP_248360363.1">
    <property type="nucleotide sequence ID" value="NZ_AP025591.1"/>
</dbReference>
<keyword evidence="2" id="KW-1185">Reference proteome</keyword>
<gene>
    <name evidence="1" type="ORF">AMOR_16710</name>
</gene>
<organism evidence="1 2">
    <name type="scientific">Anaeromyxobacter oryzae</name>
    <dbReference type="NCBI Taxonomy" id="2918170"/>
    <lineage>
        <taxon>Bacteria</taxon>
        <taxon>Pseudomonadati</taxon>
        <taxon>Myxococcota</taxon>
        <taxon>Myxococcia</taxon>
        <taxon>Myxococcales</taxon>
        <taxon>Cystobacterineae</taxon>
        <taxon>Anaeromyxobacteraceae</taxon>
        <taxon>Anaeromyxobacter</taxon>
    </lineage>
</organism>
<evidence type="ECO:0008006" key="3">
    <source>
        <dbReference type="Google" id="ProtNLM"/>
    </source>
</evidence>
<reference evidence="2" key="1">
    <citation type="journal article" date="2022" name="Int. J. Syst. Evol. Microbiol.">
        <title>Anaeromyxobacter oryzae sp. nov., Anaeromyxobacter diazotrophicus sp. nov. and Anaeromyxobacter paludicola sp. nov., isolated from paddy soils.</title>
        <authorList>
            <person name="Itoh H."/>
            <person name="Xu Z."/>
            <person name="Mise K."/>
            <person name="Masuda Y."/>
            <person name="Ushijima N."/>
            <person name="Hayakawa C."/>
            <person name="Shiratori Y."/>
            <person name="Senoo K."/>
        </authorList>
    </citation>
    <scope>NUCLEOTIDE SEQUENCE [LARGE SCALE GENOMIC DNA]</scope>
    <source>
        <strain evidence="2">Red232</strain>
    </source>
</reference>
<evidence type="ECO:0000313" key="2">
    <source>
        <dbReference type="Proteomes" id="UP001162891"/>
    </source>
</evidence>
<dbReference type="Proteomes" id="UP001162891">
    <property type="component" value="Chromosome"/>
</dbReference>
<name>A0ABN6MNY4_9BACT</name>